<feature type="non-terminal residue" evidence="2">
    <location>
        <position position="270"/>
    </location>
</feature>
<dbReference type="InterPro" id="IPR022302">
    <property type="entry name" value="Phosphoesterase_putative"/>
</dbReference>
<proteinExistence type="predicted"/>
<dbReference type="EMBL" id="RKMG01000013">
    <property type="protein sequence ID" value="RPA60579.1"/>
    <property type="molecule type" value="Genomic_DNA"/>
</dbReference>
<evidence type="ECO:0000259" key="1">
    <source>
        <dbReference type="Pfam" id="PF00149"/>
    </source>
</evidence>
<dbReference type="PANTHER" id="PTHR31302:SF22">
    <property type="entry name" value="PHOSPHOESTERASE"/>
    <property type="match status" value="1"/>
</dbReference>
<dbReference type="Gene3D" id="3.60.21.10">
    <property type="match status" value="1"/>
</dbReference>
<dbReference type="PANTHER" id="PTHR31302">
    <property type="entry name" value="TRANSMEMBRANE PROTEIN WITH METALLOPHOSPHOESTERASE DOMAIN-RELATED"/>
    <property type="match status" value="1"/>
</dbReference>
<dbReference type="InterPro" id="IPR004843">
    <property type="entry name" value="Calcineurin-like_PHP"/>
</dbReference>
<evidence type="ECO:0000313" key="2">
    <source>
        <dbReference type="EMBL" id="RPA60579.1"/>
    </source>
</evidence>
<dbReference type="NCBIfam" id="TIGR03729">
    <property type="entry name" value="acc_ester"/>
    <property type="match status" value="1"/>
</dbReference>
<keyword evidence="3" id="KW-1185">Reference proteome</keyword>
<name>A0A3N4GCP4_9LACT</name>
<reference evidence="2 3" key="1">
    <citation type="submission" date="2018-11" db="EMBL/GenBank/DDBJ databases">
        <title>Aerococcus sp. SJQ22, whole genome shotgun sequence.</title>
        <authorList>
            <person name="Sun L."/>
            <person name="Gao X."/>
            <person name="Chen W."/>
            <person name="Huang K."/>
        </authorList>
    </citation>
    <scope>NUCLEOTIDE SEQUENCE [LARGE SCALE GENOMIC DNA]</scope>
    <source>
        <strain evidence="2 3">SJQ22</strain>
    </source>
</reference>
<dbReference type="SUPFAM" id="SSF56300">
    <property type="entry name" value="Metallo-dependent phosphatases"/>
    <property type="match status" value="1"/>
</dbReference>
<dbReference type="InterPro" id="IPR029052">
    <property type="entry name" value="Metallo-depent_PP-like"/>
</dbReference>
<feature type="domain" description="Calcineurin-like phosphoesterase" evidence="1">
    <location>
        <begin position="1"/>
        <end position="234"/>
    </location>
</feature>
<protein>
    <recommendedName>
        <fullName evidence="1">Calcineurin-like phosphoesterase domain-containing protein</fullName>
    </recommendedName>
</protein>
<dbReference type="Proteomes" id="UP000273977">
    <property type="component" value="Unassembled WGS sequence"/>
</dbReference>
<organism evidence="2 3">
    <name type="scientific">Aerococcus agrisoli</name>
    <dbReference type="NCBI Taxonomy" id="2487350"/>
    <lineage>
        <taxon>Bacteria</taxon>
        <taxon>Bacillati</taxon>
        <taxon>Bacillota</taxon>
        <taxon>Bacilli</taxon>
        <taxon>Lactobacillales</taxon>
        <taxon>Aerococcaceae</taxon>
        <taxon>Aerococcus</taxon>
    </lineage>
</organism>
<dbReference type="AlphaFoldDB" id="A0A3N4GCP4"/>
<sequence length="270" mass="31711">MNIGFISDLHIDRSKHYQTKDFIQTLTQIIQDKELNQLYIGGDISNHYQDTLNFVENLQELSHSKIYFIPGNHDFWQDQHAKKTTLAINDIFKNHPQSLQNKALMLNKDTAIVGHSGWYNHAYHAPNFTENQLDKGRYKLVTWQDKNRLDWQASDKEVSQYFAQETQATLSHALEDLHAKNILLMTHVITIPEFTIPMPNRVFDFFNAYIATDDFLPFYEAYPISHSIMGHVHIRHQIDKNGSHFISNSLAYEREWRSPNLYQEITQALY</sequence>
<dbReference type="GO" id="GO:0016787">
    <property type="term" value="F:hydrolase activity"/>
    <property type="evidence" value="ECO:0007669"/>
    <property type="project" value="InterPro"/>
</dbReference>
<dbReference type="RefSeq" id="WP_123779973.1">
    <property type="nucleotide sequence ID" value="NZ_RKMG01000013.1"/>
</dbReference>
<evidence type="ECO:0000313" key="3">
    <source>
        <dbReference type="Proteomes" id="UP000273977"/>
    </source>
</evidence>
<dbReference type="OrthoDB" id="113290at2"/>
<dbReference type="InterPro" id="IPR051158">
    <property type="entry name" value="Metallophosphoesterase_sf"/>
</dbReference>
<accession>A0A3N4GCP4</accession>
<dbReference type="Pfam" id="PF00149">
    <property type="entry name" value="Metallophos"/>
    <property type="match status" value="1"/>
</dbReference>
<gene>
    <name evidence="2" type="ORF">EF384_05295</name>
</gene>
<comment type="caution">
    <text evidence="2">The sequence shown here is derived from an EMBL/GenBank/DDBJ whole genome shotgun (WGS) entry which is preliminary data.</text>
</comment>